<evidence type="ECO:0000313" key="2">
    <source>
        <dbReference type="EMBL" id="OOQ84000.1"/>
    </source>
</evidence>
<accession>A0A1S9RFD2</accession>
<reference evidence="3" key="1">
    <citation type="submission" date="2015-09" db="EMBL/GenBank/DDBJ databases">
        <authorList>
            <person name="Fill T.P."/>
            <person name="Baretta J.F."/>
            <person name="de Almeida L.G."/>
            <person name="Rocha M."/>
            <person name="de Souza D.H."/>
            <person name="Malavazi I."/>
            <person name="Cerdeira L.T."/>
            <person name="Hong H."/>
            <person name="Samborskyy M."/>
            <person name="de Vasconcelos A.T."/>
            <person name="Leadlay P."/>
            <person name="Rodrigues-Filho E."/>
        </authorList>
    </citation>
    <scope>NUCLEOTIDE SEQUENCE [LARGE SCALE GENOMIC DNA]</scope>
    <source>
        <strain evidence="3">LaBioMMi 136</strain>
    </source>
</reference>
<dbReference type="AlphaFoldDB" id="A0A1S9RFD2"/>
<evidence type="ECO:0000313" key="3">
    <source>
        <dbReference type="Proteomes" id="UP000190744"/>
    </source>
</evidence>
<evidence type="ECO:0000256" key="1">
    <source>
        <dbReference type="SAM" id="MobiDB-lite"/>
    </source>
</evidence>
<protein>
    <submittedName>
        <fullName evidence="2">Uncharacterized protein</fullName>
    </submittedName>
</protein>
<proteinExistence type="predicted"/>
<feature type="region of interest" description="Disordered" evidence="1">
    <location>
        <begin position="1"/>
        <end position="36"/>
    </location>
</feature>
<gene>
    <name evidence="2" type="ORF">PEBR_32340</name>
</gene>
<sequence>MSGRGLPLIRRPVTPLDPSLTTRPVPHERTFTGRSFGPGAAVDIHKTARPLKEIDPEAVLESFHPARYSHYENVAIDNTTRNLLKVVERKENMRSDDGRVFLERDPTWGFYVFVTDYSTEVSENIPRAMETLMGVVQRKLRYWTCLPYAEEAFRRFKLDLVEDQAALEGASYDRIRAEFRALIQAKTRDLKSSSEEWDGKGEFDLWPWVRYLACLVLDGAAVSMLANPPPFENLEEHDRFLIDNVVLKVVDRFWQRPPPIVLTTEEYRGVVGCSIGRLPLLYHELTSDSGTGAVETFYEHQRLGLW</sequence>
<dbReference type="Proteomes" id="UP000190744">
    <property type="component" value="Unassembled WGS sequence"/>
</dbReference>
<dbReference type="EMBL" id="LJBN01000187">
    <property type="protein sequence ID" value="OOQ84000.1"/>
    <property type="molecule type" value="Genomic_DNA"/>
</dbReference>
<comment type="caution">
    <text evidence="2">The sequence shown here is derived from an EMBL/GenBank/DDBJ whole genome shotgun (WGS) entry which is preliminary data.</text>
</comment>
<organism evidence="2 3">
    <name type="scientific">Penicillium brasilianum</name>
    <dbReference type="NCBI Taxonomy" id="104259"/>
    <lineage>
        <taxon>Eukaryota</taxon>
        <taxon>Fungi</taxon>
        <taxon>Dikarya</taxon>
        <taxon>Ascomycota</taxon>
        <taxon>Pezizomycotina</taxon>
        <taxon>Eurotiomycetes</taxon>
        <taxon>Eurotiomycetidae</taxon>
        <taxon>Eurotiales</taxon>
        <taxon>Aspergillaceae</taxon>
        <taxon>Penicillium</taxon>
    </lineage>
</organism>
<name>A0A1S9RFD2_PENBI</name>